<comment type="caution">
    <text evidence="1">The sequence shown here is derived from an EMBL/GenBank/DDBJ whole genome shotgun (WGS) entry which is preliminary data.</text>
</comment>
<dbReference type="Proteomes" id="UP000759298">
    <property type="component" value="Unassembled WGS sequence"/>
</dbReference>
<protein>
    <submittedName>
        <fullName evidence="1">Polysaccharide deacetylase family protein</fullName>
    </submittedName>
</protein>
<dbReference type="InterPro" id="IPR011330">
    <property type="entry name" value="Glyco_hydro/deAcase_b/a-brl"/>
</dbReference>
<keyword evidence="2" id="KW-1185">Reference proteome</keyword>
<dbReference type="CDD" id="cd10935">
    <property type="entry name" value="CE4_WalW"/>
    <property type="match status" value="1"/>
</dbReference>
<dbReference type="RefSeq" id="WP_222823875.1">
    <property type="nucleotide sequence ID" value="NZ_JAHWXP010000001.1"/>
</dbReference>
<dbReference type="Gene3D" id="3.20.20.370">
    <property type="entry name" value="Glycoside hydrolase/deacetylase"/>
    <property type="match status" value="1"/>
</dbReference>
<evidence type="ECO:0000313" key="2">
    <source>
        <dbReference type="Proteomes" id="UP000759298"/>
    </source>
</evidence>
<evidence type="ECO:0000313" key="1">
    <source>
        <dbReference type="EMBL" id="MBY8336181.1"/>
    </source>
</evidence>
<proteinExistence type="predicted"/>
<sequence length="329" mass="36239">MLRLPTADQAAQFAPGFAPVSLLTVDTEEGFDWDKPFTRDQHDLDHVEQIPRFQSFCEELGVSPLYLVDWPIVQSARAREIIGDAVRRGKAEVGVQLHPWVNPPFDEEVNTFNSFAGNLPAELEREKFTRLRDAIEEGFGTAPISYRAGRYGLGPSTKAILHDTGIRVDTSVRALFDYSEQDGPNYEDFPNHPYWVSREPELLELPVTSVYRGALRRSGAALFPKLTRIPRGAGIASRTGLLERVRLTPEGTPLGAAKKAVDAALDAGLPVLVLSFHSPSLAPGNTPYTHSDADVDRLYDWLSGVYAHMAAHKVAPSTVADIWAAADHD</sequence>
<dbReference type="EMBL" id="JAHWXP010000001">
    <property type="protein sequence ID" value="MBY8336181.1"/>
    <property type="molecule type" value="Genomic_DNA"/>
</dbReference>
<gene>
    <name evidence="1" type="ORF">KYN89_03895</name>
</gene>
<dbReference type="SUPFAM" id="SSF88713">
    <property type="entry name" value="Glycoside hydrolase/deacetylase"/>
    <property type="match status" value="1"/>
</dbReference>
<name>A0ABS7PAT5_9SPHN</name>
<organism evidence="1 2">
    <name type="scientific">Alteriqipengyuania abyssalis</name>
    <dbReference type="NCBI Taxonomy" id="2860200"/>
    <lineage>
        <taxon>Bacteria</taxon>
        <taxon>Pseudomonadati</taxon>
        <taxon>Pseudomonadota</taxon>
        <taxon>Alphaproteobacteria</taxon>
        <taxon>Sphingomonadales</taxon>
        <taxon>Erythrobacteraceae</taxon>
        <taxon>Alteriqipengyuania</taxon>
    </lineage>
</organism>
<reference evidence="1 2" key="1">
    <citation type="submission" date="2021-07" db="EMBL/GenBank/DDBJ databases">
        <title>Alteriqipengyuania abyssalis NZ-12B nov, sp.nov isolated from deep sea sponge in pacific ocean.</title>
        <authorList>
            <person name="Tareen S."/>
            <person name="Wink J."/>
        </authorList>
    </citation>
    <scope>NUCLEOTIDE SEQUENCE [LARGE SCALE GENOMIC DNA]</scope>
    <source>
        <strain evidence="1 2">NZ-12B</strain>
    </source>
</reference>
<accession>A0ABS7PAT5</accession>